<comment type="caution">
    <text evidence="9">Lacks conserved residue(s) required for the propagation of feature annotation.</text>
</comment>
<dbReference type="InterPro" id="IPR013750">
    <property type="entry name" value="GHMP_kinase_C_dom"/>
</dbReference>
<dbReference type="EMBL" id="DXCO01000020">
    <property type="protein sequence ID" value="HIY77917.1"/>
    <property type="molecule type" value="Genomic_DNA"/>
</dbReference>
<evidence type="ECO:0000256" key="9">
    <source>
        <dbReference type="HAMAP-Rule" id="MF_00061"/>
    </source>
</evidence>
<comment type="similarity">
    <text evidence="1 9">Belongs to the GHMP kinase family. IspE subfamily.</text>
</comment>
<name>A0A9D1Z7J9_9FIRM</name>
<evidence type="ECO:0000256" key="2">
    <source>
        <dbReference type="ARBA" id="ARBA00012052"/>
    </source>
</evidence>
<keyword evidence="5 9" id="KW-0547">Nucleotide-binding</keyword>
<dbReference type="InterPro" id="IPR036554">
    <property type="entry name" value="GHMP_kinase_C_sf"/>
</dbReference>
<dbReference type="InterPro" id="IPR004424">
    <property type="entry name" value="IspE"/>
</dbReference>
<dbReference type="PANTHER" id="PTHR43527:SF2">
    <property type="entry name" value="4-DIPHOSPHOCYTIDYL-2-C-METHYL-D-ERYTHRITOL KINASE, CHLOROPLASTIC"/>
    <property type="match status" value="1"/>
</dbReference>
<sequence length="319" mass="34393">MFAAKARSYAKINLSLSVTGREDKYHLIDSVVAGIDVWDTVCAKPRKDRLVNVYMHGKGSEDIPPEKNNAVRAGEAFVSAFSTRGADIEIYKDIPMGAGLGGSSADAAGVLNAMAKLYKIKDFPALKCLADSLGSDTGYMLTGGFARIRGRGEIVEKIDCRRRLDMLLILPPSEVSSAECYRRYDDLGIPFSAGSEEMAAALSAGDFMRVAKSVRNDLGAPSAALNPDVAAALAEAASFSPSAYAVTGSGSAVFLLFESTELCRWAKSRYRGKFKTRVVKTVLASDRKISRLASPFALTQEEIEAAREGQEEEDFSDKK</sequence>
<evidence type="ECO:0000313" key="12">
    <source>
        <dbReference type="EMBL" id="HIY77917.1"/>
    </source>
</evidence>
<dbReference type="Pfam" id="PF08544">
    <property type="entry name" value="GHMP_kinases_C"/>
    <property type="match status" value="1"/>
</dbReference>
<evidence type="ECO:0000259" key="11">
    <source>
        <dbReference type="Pfam" id="PF08544"/>
    </source>
</evidence>
<dbReference type="InterPro" id="IPR020568">
    <property type="entry name" value="Ribosomal_Su5_D2-typ_SF"/>
</dbReference>
<feature type="active site" evidence="9">
    <location>
        <position position="11"/>
    </location>
</feature>
<comment type="function">
    <text evidence="9">Catalyzes the phosphorylation of the position 2 hydroxy group of 4-diphosphocytidyl-2C-methyl-D-erythritol.</text>
</comment>
<evidence type="ECO:0000259" key="10">
    <source>
        <dbReference type="Pfam" id="PF00288"/>
    </source>
</evidence>
<dbReference type="PANTHER" id="PTHR43527">
    <property type="entry name" value="4-DIPHOSPHOCYTIDYL-2-C-METHYL-D-ERYTHRITOL KINASE, CHLOROPLASTIC"/>
    <property type="match status" value="1"/>
</dbReference>
<evidence type="ECO:0000256" key="3">
    <source>
        <dbReference type="ARBA" id="ARBA00017473"/>
    </source>
</evidence>
<dbReference type="Gene3D" id="3.30.230.10">
    <property type="match status" value="1"/>
</dbReference>
<feature type="domain" description="GHMP kinase C-terminal" evidence="11">
    <location>
        <begin position="198"/>
        <end position="259"/>
    </location>
</feature>
<reference evidence="12" key="2">
    <citation type="submission" date="2021-04" db="EMBL/GenBank/DDBJ databases">
        <authorList>
            <person name="Gilroy R."/>
        </authorList>
    </citation>
    <scope>NUCLEOTIDE SEQUENCE</scope>
    <source>
        <strain evidence="12">CHK199-9574</strain>
    </source>
</reference>
<dbReference type="Gene3D" id="3.30.70.890">
    <property type="entry name" value="GHMP kinase, C-terminal domain"/>
    <property type="match status" value="1"/>
</dbReference>
<dbReference type="EC" id="2.7.1.148" evidence="2 9"/>
<comment type="pathway">
    <text evidence="9">Isoprenoid biosynthesis; isopentenyl diphosphate biosynthesis via DXP pathway; isopentenyl diphosphate from 1-deoxy-D-xylulose 5-phosphate: step 3/6.</text>
</comment>
<dbReference type="GO" id="GO:0050515">
    <property type="term" value="F:4-(cytidine 5'-diphospho)-2-C-methyl-D-erythritol kinase activity"/>
    <property type="evidence" value="ECO:0007669"/>
    <property type="project" value="UniProtKB-UniRule"/>
</dbReference>
<dbReference type="GO" id="GO:0019288">
    <property type="term" value="P:isopentenyl diphosphate biosynthetic process, methylerythritol 4-phosphate pathway"/>
    <property type="evidence" value="ECO:0007669"/>
    <property type="project" value="UniProtKB-UniRule"/>
</dbReference>
<feature type="domain" description="GHMP kinase N-terminal" evidence="10">
    <location>
        <begin position="70"/>
        <end position="120"/>
    </location>
</feature>
<dbReference type="HAMAP" id="MF_00061">
    <property type="entry name" value="IspE"/>
    <property type="match status" value="1"/>
</dbReference>
<dbReference type="Pfam" id="PF00288">
    <property type="entry name" value="GHMP_kinases_N"/>
    <property type="match status" value="1"/>
</dbReference>
<dbReference type="GO" id="GO:0005524">
    <property type="term" value="F:ATP binding"/>
    <property type="evidence" value="ECO:0007669"/>
    <property type="project" value="UniProtKB-UniRule"/>
</dbReference>
<reference evidence="12" key="1">
    <citation type="journal article" date="2021" name="PeerJ">
        <title>Extensive microbial diversity within the chicken gut microbiome revealed by metagenomics and culture.</title>
        <authorList>
            <person name="Gilroy R."/>
            <person name="Ravi A."/>
            <person name="Getino M."/>
            <person name="Pursley I."/>
            <person name="Horton D.L."/>
            <person name="Alikhan N.F."/>
            <person name="Baker D."/>
            <person name="Gharbi K."/>
            <person name="Hall N."/>
            <person name="Watson M."/>
            <person name="Adriaenssens E.M."/>
            <person name="Foster-Nyarko E."/>
            <person name="Jarju S."/>
            <person name="Secka A."/>
            <person name="Antonio M."/>
            <person name="Oren A."/>
            <person name="Chaudhuri R.R."/>
            <person name="La Ragione R."/>
            <person name="Hildebrand F."/>
            <person name="Pallen M.J."/>
        </authorList>
    </citation>
    <scope>NUCLEOTIDE SEQUENCE</scope>
    <source>
        <strain evidence="12">CHK199-9574</strain>
    </source>
</reference>
<evidence type="ECO:0000256" key="1">
    <source>
        <dbReference type="ARBA" id="ARBA00009684"/>
    </source>
</evidence>
<keyword evidence="6 9" id="KW-0418">Kinase</keyword>
<keyword evidence="9" id="KW-0414">Isoprene biosynthesis</keyword>
<dbReference type="PIRSF" id="PIRSF010376">
    <property type="entry name" value="IspE"/>
    <property type="match status" value="1"/>
</dbReference>
<accession>A0A9D1Z7J9</accession>
<evidence type="ECO:0000256" key="4">
    <source>
        <dbReference type="ARBA" id="ARBA00022679"/>
    </source>
</evidence>
<comment type="catalytic activity">
    <reaction evidence="9">
        <text>4-CDP-2-C-methyl-D-erythritol + ATP = 4-CDP-2-C-methyl-D-erythritol 2-phosphate + ADP + H(+)</text>
        <dbReference type="Rhea" id="RHEA:18437"/>
        <dbReference type="ChEBI" id="CHEBI:15378"/>
        <dbReference type="ChEBI" id="CHEBI:30616"/>
        <dbReference type="ChEBI" id="CHEBI:57823"/>
        <dbReference type="ChEBI" id="CHEBI:57919"/>
        <dbReference type="ChEBI" id="CHEBI:456216"/>
        <dbReference type="EC" id="2.7.1.148"/>
    </reaction>
</comment>
<feature type="active site" evidence="9">
    <location>
        <position position="136"/>
    </location>
</feature>
<dbReference type="InterPro" id="IPR014721">
    <property type="entry name" value="Ribsml_uS5_D2-typ_fold_subgr"/>
</dbReference>
<dbReference type="SUPFAM" id="SSF55060">
    <property type="entry name" value="GHMP Kinase, C-terminal domain"/>
    <property type="match status" value="1"/>
</dbReference>
<gene>
    <name evidence="9" type="primary">ispE</name>
    <name evidence="12" type="ORF">H9728_02630</name>
</gene>
<dbReference type="SUPFAM" id="SSF54211">
    <property type="entry name" value="Ribosomal protein S5 domain 2-like"/>
    <property type="match status" value="1"/>
</dbReference>
<evidence type="ECO:0000256" key="6">
    <source>
        <dbReference type="ARBA" id="ARBA00022777"/>
    </source>
</evidence>
<proteinExistence type="inferred from homology"/>
<evidence type="ECO:0000256" key="8">
    <source>
        <dbReference type="ARBA" id="ARBA00032554"/>
    </source>
</evidence>
<dbReference type="InterPro" id="IPR006204">
    <property type="entry name" value="GHMP_kinase_N_dom"/>
</dbReference>
<keyword evidence="4 9" id="KW-0808">Transferase</keyword>
<evidence type="ECO:0000256" key="7">
    <source>
        <dbReference type="ARBA" id="ARBA00022840"/>
    </source>
</evidence>
<evidence type="ECO:0000256" key="5">
    <source>
        <dbReference type="ARBA" id="ARBA00022741"/>
    </source>
</evidence>
<dbReference type="GO" id="GO:0016114">
    <property type="term" value="P:terpenoid biosynthetic process"/>
    <property type="evidence" value="ECO:0007669"/>
    <property type="project" value="InterPro"/>
</dbReference>
<dbReference type="Proteomes" id="UP000824135">
    <property type="component" value="Unassembled WGS sequence"/>
</dbReference>
<comment type="caution">
    <text evidence="12">The sequence shown here is derived from an EMBL/GenBank/DDBJ whole genome shotgun (WGS) entry which is preliminary data.</text>
</comment>
<organism evidence="12 13">
    <name type="scientific">Candidatus Borkfalkia excrementavium</name>
    <dbReference type="NCBI Taxonomy" id="2838505"/>
    <lineage>
        <taxon>Bacteria</taxon>
        <taxon>Bacillati</taxon>
        <taxon>Bacillota</taxon>
        <taxon>Clostridia</taxon>
        <taxon>Christensenellales</taxon>
        <taxon>Christensenellaceae</taxon>
        <taxon>Candidatus Borkfalkia</taxon>
    </lineage>
</organism>
<dbReference type="AlphaFoldDB" id="A0A9D1Z7J9"/>
<keyword evidence="7 9" id="KW-0067">ATP-binding</keyword>
<protein>
    <recommendedName>
        <fullName evidence="3 9">4-diphosphocytidyl-2-C-methyl-D-erythritol kinase</fullName>
        <shortName evidence="9">CMK</shortName>
        <ecNumber evidence="2 9">2.7.1.148</ecNumber>
    </recommendedName>
    <alternativeName>
        <fullName evidence="8 9">4-(cytidine-5'-diphospho)-2-C-methyl-D-erythritol kinase</fullName>
    </alternativeName>
</protein>
<evidence type="ECO:0000313" key="13">
    <source>
        <dbReference type="Proteomes" id="UP000824135"/>
    </source>
</evidence>